<proteinExistence type="predicted"/>
<reference evidence="1 4" key="2">
    <citation type="submission" date="2020-08" db="EMBL/GenBank/DDBJ databases">
        <title>Genomic Encyclopedia of Type Strains, Phase IV (KMG-IV): sequencing the most valuable type-strain genomes for metagenomic binning, comparative biology and taxonomic classification.</title>
        <authorList>
            <person name="Goeker M."/>
        </authorList>
    </citation>
    <scope>NUCLEOTIDE SEQUENCE [LARGE SCALE GENOMIC DNA]</scope>
    <source>
        <strain evidence="1 4">DSM 12421</strain>
    </source>
</reference>
<evidence type="ECO:0000313" key="3">
    <source>
        <dbReference type="Proteomes" id="UP000427373"/>
    </source>
</evidence>
<reference evidence="2 3" key="1">
    <citation type="submission" date="2019-10" db="EMBL/GenBank/DDBJ databases">
        <title>Genome Sequences from Six Type Strain Members of the Archaeal Family Sulfolobaceae: Acidianus ambivalens, Acidianus infernus, Metallosphaera prunae, Stygiolobus azoricus, Sulfolobus metallicus, and Sulfurisphaera ohwakuensis.</title>
        <authorList>
            <person name="Counts J.A."/>
            <person name="Kelly R.M."/>
        </authorList>
    </citation>
    <scope>NUCLEOTIDE SEQUENCE [LARGE SCALE GENOMIC DNA]</scope>
    <source>
        <strain evidence="2 3">TA-1</strain>
    </source>
</reference>
<evidence type="ECO:0000313" key="4">
    <source>
        <dbReference type="Proteomes" id="UP000582213"/>
    </source>
</evidence>
<organism evidence="2 3">
    <name type="scientific">Sulfurisphaera ohwakuensis</name>
    <dbReference type="NCBI Taxonomy" id="69656"/>
    <lineage>
        <taxon>Archaea</taxon>
        <taxon>Thermoproteota</taxon>
        <taxon>Thermoprotei</taxon>
        <taxon>Sulfolobales</taxon>
        <taxon>Sulfolobaceae</taxon>
        <taxon>Sulfurisphaera</taxon>
    </lineage>
</organism>
<dbReference type="KEGG" id="soh:D1869_06875"/>
<dbReference type="AlphaFoldDB" id="A0A650CGN3"/>
<name>A0A650CGN3_SULOH</name>
<dbReference type="EMBL" id="JACHFY010000001">
    <property type="protein sequence ID" value="MBB5252635.1"/>
    <property type="molecule type" value="Genomic_DNA"/>
</dbReference>
<dbReference type="Proteomes" id="UP000427373">
    <property type="component" value="Chromosome"/>
</dbReference>
<dbReference type="RefSeq" id="WP_156014479.1">
    <property type="nucleotide sequence ID" value="NZ_CP045484.1"/>
</dbReference>
<protein>
    <submittedName>
        <fullName evidence="2">Uncharacterized protein</fullName>
    </submittedName>
</protein>
<dbReference type="GeneID" id="42800954"/>
<dbReference type="Proteomes" id="UP000582213">
    <property type="component" value="Unassembled WGS sequence"/>
</dbReference>
<dbReference type="EMBL" id="CP045484">
    <property type="protein sequence ID" value="QGR16929.1"/>
    <property type="molecule type" value="Genomic_DNA"/>
</dbReference>
<evidence type="ECO:0000313" key="1">
    <source>
        <dbReference type="EMBL" id="MBB5252635.1"/>
    </source>
</evidence>
<sequence>MVRFRILNSEILYNEEFIEIKEMIPNSDAYMRIYGNKIANFDLDTPHYWVTGKNLILPSKEINLADVKSFLYSAIGNVIREDKNPSVSISRDGLIYDFSVENHEVKVVEKMLNGLHVLSTVLQKPLMNSPMNLPLPAWASSFKLLSAVISLDEGPKDVLKKHFQQITKITTENGYIEKSGLRLTRFYYEWDKKILCYTQLMGYICFEEKSGNIRELRPSDKEVEKIINDILSGYGKCVVEKGAILL</sequence>
<gene>
    <name evidence="2" type="ORF">D1869_06875</name>
    <name evidence="1" type="ORF">HNQ62_000353</name>
</gene>
<accession>A0A650CGN3</accession>
<keyword evidence="3" id="KW-1185">Reference proteome</keyword>
<evidence type="ECO:0000313" key="2">
    <source>
        <dbReference type="EMBL" id="QGR16929.1"/>
    </source>
</evidence>
<dbReference type="OrthoDB" id="39537at2157"/>